<keyword evidence="1" id="KW-0732">Signal</keyword>
<protein>
    <submittedName>
        <fullName evidence="2">Uncharacterized protein</fullName>
    </submittedName>
</protein>
<dbReference type="EMBL" id="BSDI01000017">
    <property type="protein sequence ID" value="GLH98563.1"/>
    <property type="molecule type" value="Genomic_DNA"/>
</dbReference>
<dbReference type="Proteomes" id="UP001144280">
    <property type="component" value="Unassembled WGS sequence"/>
</dbReference>
<feature type="chain" id="PRO_5046378347" evidence="1">
    <location>
        <begin position="30"/>
        <end position="264"/>
    </location>
</feature>
<evidence type="ECO:0000313" key="2">
    <source>
        <dbReference type="EMBL" id="GLH98563.1"/>
    </source>
</evidence>
<accession>A0ABQ5QVF4</accession>
<name>A0ABQ5QVF4_9ACTN</name>
<sequence length="264" mass="27465">MKQRMLRTAAGAILAVVMVLPGAARPAHAIPPAAIAAVVSFASSAYSLIQGVFRPGASADDLSAGVRLIINAIETSKTEILARIDAIATAEASACARQAVIEFADIESFTPQTMQRWAQDATGCVTLISSLIGTVSTKPETDELGIALNTAGPIAIAARARAGFSIDSLKTIVAQGNRSLVTLLEPACSLTPLWGDQPPGSREVEVNVRCTVYPGVVSVGHIIVAGQRNKPLHVPFSAYEHIFTAASNQTSRAVALAALQIMPS</sequence>
<evidence type="ECO:0000313" key="3">
    <source>
        <dbReference type="Proteomes" id="UP001144280"/>
    </source>
</evidence>
<reference evidence="2" key="1">
    <citation type="submission" date="2022-12" db="EMBL/GenBank/DDBJ databases">
        <title>New Phytohabitans aurantiacus sp. RD004123 nov., an actinomycete isolated from soil.</title>
        <authorList>
            <person name="Triningsih D.W."/>
            <person name="Harunari E."/>
            <person name="Igarashi Y."/>
        </authorList>
    </citation>
    <scope>NUCLEOTIDE SEQUENCE</scope>
    <source>
        <strain evidence="2">RD004123</strain>
    </source>
</reference>
<gene>
    <name evidence="2" type="ORF">Pa4123_38380</name>
</gene>
<proteinExistence type="predicted"/>
<organism evidence="2 3">
    <name type="scientific">Phytohabitans aurantiacus</name>
    <dbReference type="NCBI Taxonomy" id="3016789"/>
    <lineage>
        <taxon>Bacteria</taxon>
        <taxon>Bacillati</taxon>
        <taxon>Actinomycetota</taxon>
        <taxon>Actinomycetes</taxon>
        <taxon>Micromonosporales</taxon>
        <taxon>Micromonosporaceae</taxon>
    </lineage>
</organism>
<comment type="caution">
    <text evidence="2">The sequence shown here is derived from an EMBL/GenBank/DDBJ whole genome shotgun (WGS) entry which is preliminary data.</text>
</comment>
<feature type="signal peptide" evidence="1">
    <location>
        <begin position="1"/>
        <end position="29"/>
    </location>
</feature>
<evidence type="ECO:0000256" key="1">
    <source>
        <dbReference type="SAM" id="SignalP"/>
    </source>
</evidence>
<keyword evidence="3" id="KW-1185">Reference proteome</keyword>